<comment type="caution">
    <text evidence="1">The sequence shown here is derived from an EMBL/GenBank/DDBJ whole genome shotgun (WGS) entry which is preliminary data.</text>
</comment>
<evidence type="ECO:0000313" key="1">
    <source>
        <dbReference type="EMBL" id="KAL1122956.1"/>
    </source>
</evidence>
<accession>A0ABD0Y6C4</accession>
<keyword evidence="2" id="KW-1185">Reference proteome</keyword>
<dbReference type="Proteomes" id="UP001558652">
    <property type="component" value="Unassembled WGS sequence"/>
</dbReference>
<dbReference type="AlphaFoldDB" id="A0ABD0Y6C4"/>
<evidence type="ECO:0000313" key="2">
    <source>
        <dbReference type="Proteomes" id="UP001558652"/>
    </source>
</evidence>
<protein>
    <submittedName>
        <fullName evidence="1">Uncharacterized protein</fullName>
    </submittedName>
</protein>
<proteinExistence type="predicted"/>
<name>A0ABD0Y6C4_9HEMI</name>
<dbReference type="EMBL" id="JBFDAA010000013">
    <property type="protein sequence ID" value="KAL1122956.1"/>
    <property type="molecule type" value="Genomic_DNA"/>
</dbReference>
<reference evidence="1 2" key="1">
    <citation type="submission" date="2024-07" db="EMBL/GenBank/DDBJ databases">
        <title>Chromosome-level genome assembly of the water stick insect Ranatra chinensis (Heteroptera: Nepidae).</title>
        <authorList>
            <person name="Liu X."/>
        </authorList>
    </citation>
    <scope>NUCLEOTIDE SEQUENCE [LARGE SCALE GENOMIC DNA]</scope>
    <source>
        <strain evidence="1">Cailab_2021Rc</strain>
        <tissue evidence="1">Muscle</tissue>
    </source>
</reference>
<sequence length="125" mass="14425">MNSQNRIDDYSTFIEYLNQNLSKIHEYHEKVSQLRCDASKMLLEAASLFDPELLVELNALEESGLQCDRFVIDGQRLKSIIDEELERAKQTAVLDTERYKQAMREIGLTTETECKTTDCTASEKK</sequence>
<gene>
    <name evidence="1" type="ORF">AAG570_003281</name>
</gene>
<organism evidence="1 2">
    <name type="scientific">Ranatra chinensis</name>
    <dbReference type="NCBI Taxonomy" id="642074"/>
    <lineage>
        <taxon>Eukaryota</taxon>
        <taxon>Metazoa</taxon>
        <taxon>Ecdysozoa</taxon>
        <taxon>Arthropoda</taxon>
        <taxon>Hexapoda</taxon>
        <taxon>Insecta</taxon>
        <taxon>Pterygota</taxon>
        <taxon>Neoptera</taxon>
        <taxon>Paraneoptera</taxon>
        <taxon>Hemiptera</taxon>
        <taxon>Heteroptera</taxon>
        <taxon>Panheteroptera</taxon>
        <taxon>Nepomorpha</taxon>
        <taxon>Nepidae</taxon>
        <taxon>Ranatrinae</taxon>
        <taxon>Ranatra</taxon>
    </lineage>
</organism>